<keyword evidence="2" id="KW-1185">Reference proteome</keyword>
<name>A0AAD9SH09_PHOAM</name>
<dbReference type="EMBL" id="JAUJFL010000003">
    <property type="protein sequence ID" value="KAK2606626.1"/>
    <property type="molecule type" value="Genomic_DNA"/>
</dbReference>
<gene>
    <name evidence="1" type="ORF">N8I77_005361</name>
</gene>
<comment type="caution">
    <text evidence="1">The sequence shown here is derived from an EMBL/GenBank/DDBJ whole genome shotgun (WGS) entry which is preliminary data.</text>
</comment>
<protein>
    <submittedName>
        <fullName evidence="1">Uncharacterized protein</fullName>
    </submittedName>
</protein>
<accession>A0AAD9SH09</accession>
<dbReference type="AlphaFoldDB" id="A0AAD9SH09"/>
<evidence type="ECO:0000313" key="2">
    <source>
        <dbReference type="Proteomes" id="UP001265746"/>
    </source>
</evidence>
<evidence type="ECO:0000313" key="1">
    <source>
        <dbReference type="EMBL" id="KAK2606626.1"/>
    </source>
</evidence>
<proteinExistence type="predicted"/>
<reference evidence="1" key="1">
    <citation type="submission" date="2023-06" db="EMBL/GenBank/DDBJ databases">
        <authorList>
            <person name="Noh H."/>
        </authorList>
    </citation>
    <scope>NUCLEOTIDE SEQUENCE</scope>
    <source>
        <strain evidence="1">DUCC20226</strain>
    </source>
</reference>
<dbReference type="Proteomes" id="UP001265746">
    <property type="component" value="Unassembled WGS sequence"/>
</dbReference>
<sequence length="217" mass="24565">MSITTILRGFKVPLPVLNAFLLANNINESKILCLGIPPFYDRVDEVTTLLRNKVGNGDTKTRVFVPSRMGFDFASSAYIAYDWTVVFAQRRLEPRDLADSPPPGFEELRREVLSHTDGAESLAEDARYKNAVYVVITDERTYIPPELRQLGPVRDWDLQAPPEDSPYSFHPNPLPTTEPLLSALTRWVSYRIITSYRKMYNSSSPVLRSVLGKIDDG</sequence>
<organism evidence="1 2">
    <name type="scientific">Phomopsis amygdali</name>
    <name type="common">Fusicoccum amygdali</name>
    <dbReference type="NCBI Taxonomy" id="1214568"/>
    <lineage>
        <taxon>Eukaryota</taxon>
        <taxon>Fungi</taxon>
        <taxon>Dikarya</taxon>
        <taxon>Ascomycota</taxon>
        <taxon>Pezizomycotina</taxon>
        <taxon>Sordariomycetes</taxon>
        <taxon>Sordariomycetidae</taxon>
        <taxon>Diaporthales</taxon>
        <taxon>Diaporthaceae</taxon>
        <taxon>Diaporthe</taxon>
    </lineage>
</organism>